<dbReference type="AlphaFoldDB" id="A0A1A6A1S6"/>
<sequence length="321" mass="35512">MSNPSGPGQVDSTLGVHLHTADNSQVWIYPARNQVEFTLSFQPQHPSTNYNNANRIGNRTDWSHALQLADCIYPWDRNTHTQTAGVTFRHHNVAVAQLSSPSIAGTNQTNEAYAYVYPTPHHGGGVSPFWEVYTNTNTNVGEGDERLIMYTPLREEQITMDSLIQQTGPVFRSYDRLMAGANLNFTPATLAERFFSEAQSLRRPELLMSLPGLTAALGMEETVRVNISTEASVFIPTTTTYIGDRDSTTSLLLVSLASHVHGDMYDDERGCYIYQGQTDWIATRAPGTGHNSPAGATQSERRSRGVNRFIRAMLGERVNSG</sequence>
<evidence type="ECO:0000313" key="3">
    <source>
        <dbReference type="Proteomes" id="UP000078595"/>
    </source>
</evidence>
<reference evidence="2" key="3">
    <citation type="submission" date="2024-02" db="EMBL/GenBank/DDBJ databases">
        <title>Comparative genomics of Cryptococcus and Kwoniella reveals pathogenesis evolution and contrasting modes of karyotype evolution via chromosome fusion or intercentromeric recombination.</title>
        <authorList>
            <person name="Coelho M.A."/>
            <person name="David-Palma M."/>
            <person name="Shea T."/>
            <person name="Bowers K."/>
            <person name="McGinley-Smith S."/>
            <person name="Mohammad A.W."/>
            <person name="Gnirke A."/>
            <person name="Yurkov A.M."/>
            <person name="Nowrousian M."/>
            <person name="Sun S."/>
            <person name="Cuomo C.A."/>
            <person name="Heitman J."/>
        </authorList>
    </citation>
    <scope>NUCLEOTIDE SEQUENCE</scope>
    <source>
        <strain evidence="2">CBS 10117</strain>
    </source>
</reference>
<evidence type="ECO:0000313" key="2">
    <source>
        <dbReference type="EMBL" id="WWC63663.1"/>
    </source>
</evidence>
<dbReference type="KEGG" id="kdj:28969986"/>
<organism evidence="1">
    <name type="scientific">Kwoniella dejecticola CBS 10117</name>
    <dbReference type="NCBI Taxonomy" id="1296121"/>
    <lineage>
        <taxon>Eukaryota</taxon>
        <taxon>Fungi</taxon>
        <taxon>Dikarya</taxon>
        <taxon>Basidiomycota</taxon>
        <taxon>Agaricomycotina</taxon>
        <taxon>Tremellomycetes</taxon>
        <taxon>Tremellales</taxon>
        <taxon>Cryptococcaceae</taxon>
        <taxon>Kwoniella</taxon>
    </lineage>
</organism>
<reference evidence="1" key="1">
    <citation type="submission" date="2013-07" db="EMBL/GenBank/DDBJ databases">
        <title>The Genome Sequence of Cryptococcus dejecticola CBS10117.</title>
        <authorList>
            <consortium name="The Broad Institute Genome Sequencing Platform"/>
            <person name="Cuomo C."/>
            <person name="Litvintseva A."/>
            <person name="Chen Y."/>
            <person name="Heitman J."/>
            <person name="Sun S."/>
            <person name="Springer D."/>
            <person name="Dromer F."/>
            <person name="Young S.K."/>
            <person name="Zeng Q."/>
            <person name="Gargeya S."/>
            <person name="Fitzgerald M."/>
            <person name="Abouelleil A."/>
            <person name="Alvarado L."/>
            <person name="Berlin A.M."/>
            <person name="Chapman S.B."/>
            <person name="Dewar J."/>
            <person name="Goldberg J."/>
            <person name="Griggs A."/>
            <person name="Gujja S."/>
            <person name="Hansen M."/>
            <person name="Howarth C."/>
            <person name="Imamovic A."/>
            <person name="Larimer J."/>
            <person name="McCowan C."/>
            <person name="Murphy C."/>
            <person name="Pearson M."/>
            <person name="Priest M."/>
            <person name="Roberts A."/>
            <person name="Saif S."/>
            <person name="Shea T."/>
            <person name="Sykes S."/>
            <person name="Wortman J."/>
            <person name="Nusbaum C."/>
            <person name="Birren B."/>
        </authorList>
    </citation>
    <scope>NUCLEOTIDE SEQUENCE [LARGE SCALE GENOMIC DNA]</scope>
    <source>
        <strain evidence="1">CBS 10117</strain>
    </source>
</reference>
<dbReference type="EMBL" id="KI894033">
    <property type="protein sequence ID" value="OBR84000.1"/>
    <property type="molecule type" value="Genomic_DNA"/>
</dbReference>
<dbReference type="GeneID" id="28969986"/>
<dbReference type="Proteomes" id="UP000078595">
    <property type="component" value="Chromosome 7"/>
</dbReference>
<evidence type="ECO:0000313" key="1">
    <source>
        <dbReference type="EMBL" id="OBR84000.1"/>
    </source>
</evidence>
<dbReference type="VEuPathDB" id="FungiDB:I303_06287"/>
<dbReference type="RefSeq" id="XP_018261842.1">
    <property type="nucleotide sequence ID" value="XM_018409569.1"/>
</dbReference>
<proteinExistence type="predicted"/>
<accession>A0A1A6A1S6</accession>
<dbReference type="EMBL" id="CP144536">
    <property type="protein sequence ID" value="WWC63663.1"/>
    <property type="molecule type" value="Genomic_DNA"/>
</dbReference>
<gene>
    <name evidence="1" type="ORF">I303_06287</name>
    <name evidence="2" type="ORF">I303_106268</name>
</gene>
<keyword evidence="3" id="KW-1185">Reference proteome</keyword>
<name>A0A1A6A1S6_9TREE</name>
<protein>
    <submittedName>
        <fullName evidence="1">Uncharacterized protein</fullName>
    </submittedName>
</protein>
<reference evidence="2" key="2">
    <citation type="submission" date="2013-07" db="EMBL/GenBank/DDBJ databases">
        <authorList>
            <consortium name="The Broad Institute Genome Sequencing Platform"/>
            <person name="Cuomo C."/>
            <person name="Litvintseva A."/>
            <person name="Chen Y."/>
            <person name="Heitman J."/>
            <person name="Sun S."/>
            <person name="Springer D."/>
            <person name="Dromer F."/>
            <person name="Young S.K."/>
            <person name="Zeng Q."/>
            <person name="Gargeya S."/>
            <person name="Fitzgerald M."/>
            <person name="Abouelleil A."/>
            <person name="Alvarado L."/>
            <person name="Berlin A.M."/>
            <person name="Chapman S.B."/>
            <person name="Dewar J."/>
            <person name="Goldberg J."/>
            <person name="Griggs A."/>
            <person name="Gujja S."/>
            <person name="Hansen M."/>
            <person name="Howarth C."/>
            <person name="Imamovic A."/>
            <person name="Larimer J."/>
            <person name="McCowan C."/>
            <person name="Murphy C."/>
            <person name="Pearson M."/>
            <person name="Priest M."/>
            <person name="Roberts A."/>
            <person name="Saif S."/>
            <person name="Shea T."/>
            <person name="Sykes S."/>
            <person name="Wortman J."/>
            <person name="Nusbaum C."/>
            <person name="Birren B."/>
        </authorList>
    </citation>
    <scope>NUCLEOTIDE SEQUENCE</scope>
    <source>
        <strain evidence="2">CBS 10117</strain>
    </source>
</reference>